<dbReference type="SUPFAM" id="SSF53254">
    <property type="entry name" value="Phosphoglycerate mutase-like"/>
    <property type="match status" value="1"/>
</dbReference>
<gene>
    <name evidence="1" type="ORF">ACFOU2_01430</name>
</gene>
<dbReference type="InterPro" id="IPR013078">
    <property type="entry name" value="His_Pase_superF_clade-1"/>
</dbReference>
<sequence>MEISFIRHGPSCCKSHQKCNVTQFKKWIQNYDQMGMFKDTVVSLDTIRKCREAALMITSPPVRTVQSARTILPGMEKKMMESNMFREAELPIFEHIPSFIRLKPHTWAFFFRLLWMVLYKGKVETYRQAVRRAQKASEILSEYARIHGKVVFVGHGIFNRMVAKELKKQGWKGEYPPCRHHFYCTTYVQGERGSDEYVPPSLNRQR</sequence>
<organism evidence="1 2">
    <name type="scientific">Bacillus songklensis</name>
    <dbReference type="NCBI Taxonomy" id="1069116"/>
    <lineage>
        <taxon>Bacteria</taxon>
        <taxon>Bacillati</taxon>
        <taxon>Bacillota</taxon>
        <taxon>Bacilli</taxon>
        <taxon>Bacillales</taxon>
        <taxon>Bacillaceae</taxon>
        <taxon>Bacillus</taxon>
    </lineage>
</organism>
<name>A0ABV8AXG2_9BACI</name>
<protein>
    <submittedName>
        <fullName evidence="1">Histidine phosphatase family protein</fullName>
    </submittedName>
</protein>
<dbReference type="InterPro" id="IPR029033">
    <property type="entry name" value="His_PPase_superfam"/>
</dbReference>
<keyword evidence="2" id="KW-1185">Reference proteome</keyword>
<evidence type="ECO:0000313" key="1">
    <source>
        <dbReference type="EMBL" id="MFC3882260.1"/>
    </source>
</evidence>
<comment type="caution">
    <text evidence="1">The sequence shown here is derived from an EMBL/GenBank/DDBJ whole genome shotgun (WGS) entry which is preliminary data.</text>
</comment>
<dbReference type="Proteomes" id="UP001595752">
    <property type="component" value="Unassembled WGS sequence"/>
</dbReference>
<dbReference type="EMBL" id="JBHRZT010000007">
    <property type="protein sequence ID" value="MFC3882260.1"/>
    <property type="molecule type" value="Genomic_DNA"/>
</dbReference>
<dbReference type="Pfam" id="PF00300">
    <property type="entry name" value="His_Phos_1"/>
    <property type="match status" value="1"/>
</dbReference>
<dbReference type="RefSeq" id="WP_377911559.1">
    <property type="nucleotide sequence ID" value="NZ_JBHRZT010000007.1"/>
</dbReference>
<dbReference type="Gene3D" id="3.40.50.1240">
    <property type="entry name" value="Phosphoglycerate mutase-like"/>
    <property type="match status" value="1"/>
</dbReference>
<evidence type="ECO:0000313" key="2">
    <source>
        <dbReference type="Proteomes" id="UP001595752"/>
    </source>
</evidence>
<proteinExistence type="predicted"/>
<accession>A0ABV8AXG2</accession>
<reference evidence="2" key="1">
    <citation type="journal article" date="2019" name="Int. J. Syst. Evol. Microbiol.">
        <title>The Global Catalogue of Microorganisms (GCM) 10K type strain sequencing project: providing services to taxonomists for standard genome sequencing and annotation.</title>
        <authorList>
            <consortium name="The Broad Institute Genomics Platform"/>
            <consortium name="The Broad Institute Genome Sequencing Center for Infectious Disease"/>
            <person name="Wu L."/>
            <person name="Ma J."/>
        </authorList>
    </citation>
    <scope>NUCLEOTIDE SEQUENCE [LARGE SCALE GENOMIC DNA]</scope>
    <source>
        <strain evidence="2">CCUG 61889</strain>
    </source>
</reference>